<evidence type="ECO:0000256" key="2">
    <source>
        <dbReference type="ARBA" id="ARBA00008531"/>
    </source>
</evidence>
<dbReference type="GO" id="GO:0005047">
    <property type="term" value="F:signal recognition particle binding"/>
    <property type="evidence" value="ECO:0007669"/>
    <property type="project" value="TreeGrafter"/>
</dbReference>
<dbReference type="Gene3D" id="3.40.50.300">
    <property type="entry name" value="P-loop containing nucleotide triphosphate hydrolases"/>
    <property type="match status" value="1"/>
</dbReference>
<dbReference type="GO" id="GO:0006614">
    <property type="term" value="P:SRP-dependent cotranslational protein targeting to membrane"/>
    <property type="evidence" value="ECO:0007669"/>
    <property type="project" value="UniProtKB-UniRule"/>
</dbReference>
<keyword evidence="17" id="KW-1185">Reference proteome</keyword>
<dbReference type="Pfam" id="PF00448">
    <property type="entry name" value="SRP54"/>
    <property type="match status" value="1"/>
</dbReference>
<evidence type="ECO:0000256" key="11">
    <source>
        <dbReference type="ARBA" id="ARBA00023225"/>
    </source>
</evidence>
<keyword evidence="5" id="KW-1003">Cell membrane</keyword>
<comment type="subcellular location">
    <subcellularLocation>
        <location evidence="1">Cell membrane</location>
        <topology evidence="1">Peripheral membrane protein</topology>
        <orientation evidence="1">Cytoplasmic side</orientation>
    </subcellularLocation>
</comment>
<dbReference type="PANTHER" id="PTHR43134">
    <property type="entry name" value="SIGNAL RECOGNITION PARTICLE RECEPTOR SUBUNIT ALPHA"/>
    <property type="match status" value="1"/>
</dbReference>
<keyword evidence="6" id="KW-0547">Nucleotide-binding</keyword>
<evidence type="ECO:0000256" key="1">
    <source>
        <dbReference type="ARBA" id="ARBA00004413"/>
    </source>
</evidence>
<evidence type="ECO:0000256" key="3">
    <source>
        <dbReference type="ARBA" id="ARBA00014919"/>
    </source>
</evidence>
<dbReference type="GO" id="GO:0044781">
    <property type="term" value="P:bacterial-type flagellum organization"/>
    <property type="evidence" value="ECO:0007669"/>
    <property type="project" value="UniProtKB-UniRule"/>
</dbReference>
<name>B9L5V5_NAUPA</name>
<dbReference type="RefSeq" id="WP_012663842.1">
    <property type="nucleotide sequence ID" value="NC_012115.1"/>
</dbReference>
<dbReference type="SMART" id="SM00382">
    <property type="entry name" value="AAA"/>
    <property type="match status" value="1"/>
</dbReference>
<reference evidence="16 17" key="1">
    <citation type="journal article" date="2009" name="PLoS Genet.">
        <title>Adaptations to submarine hydrothermal environments exemplified by the genome of Nautilia profundicola.</title>
        <authorList>
            <person name="Campbell B.J."/>
            <person name="Smith J.L."/>
            <person name="Hanson T.E."/>
            <person name="Klotz M.G."/>
            <person name="Stein L.Y."/>
            <person name="Lee C.K."/>
            <person name="Wu D."/>
            <person name="Robinson J.M."/>
            <person name="Khouri H.M."/>
            <person name="Eisen J.A."/>
            <person name="Cary S.C."/>
        </authorList>
    </citation>
    <scope>NUCLEOTIDE SEQUENCE [LARGE SCALE GENOMIC DNA]</scope>
    <source>
        <strain evidence="17">ATCC BAA-1463 / DSM 18972 / AmH</strain>
    </source>
</reference>
<evidence type="ECO:0000256" key="5">
    <source>
        <dbReference type="ARBA" id="ARBA00022475"/>
    </source>
</evidence>
<dbReference type="Proteomes" id="UP000000448">
    <property type="component" value="Chromosome"/>
</dbReference>
<evidence type="ECO:0000256" key="8">
    <source>
        <dbReference type="ARBA" id="ARBA00022927"/>
    </source>
</evidence>
<dbReference type="InterPro" id="IPR047040">
    <property type="entry name" value="FlhF__GTPase_dom"/>
</dbReference>
<comment type="function">
    <text evidence="12">Necessary for flagellar biosynthesis. May be involved in translocation of the flagellum.</text>
</comment>
<dbReference type="PANTHER" id="PTHR43134:SF3">
    <property type="entry name" value="FLAGELLAR BIOSYNTHESIS PROTEIN FLHF"/>
    <property type="match status" value="1"/>
</dbReference>
<dbReference type="GO" id="GO:0005525">
    <property type="term" value="F:GTP binding"/>
    <property type="evidence" value="ECO:0007669"/>
    <property type="project" value="UniProtKB-UniRule"/>
</dbReference>
<dbReference type="STRING" id="598659.NAMH_1350"/>
<dbReference type="FunFam" id="3.40.50.300:FF:000695">
    <property type="entry name" value="Flagellar biosynthesis regulator FlhF"/>
    <property type="match status" value="1"/>
</dbReference>
<dbReference type="HOGENOM" id="CLU_009301_11_3_7"/>
<keyword evidence="16" id="KW-0966">Cell projection</keyword>
<dbReference type="InterPro" id="IPR020006">
    <property type="entry name" value="FlhF"/>
</dbReference>
<dbReference type="GO" id="GO:0015031">
    <property type="term" value="P:protein transport"/>
    <property type="evidence" value="ECO:0007669"/>
    <property type="project" value="UniProtKB-KW"/>
</dbReference>
<dbReference type="InterPro" id="IPR000897">
    <property type="entry name" value="SRP54_GTPase_dom"/>
</dbReference>
<dbReference type="EMBL" id="CP001279">
    <property type="protein sequence ID" value="ACM92471.1"/>
    <property type="molecule type" value="Genomic_DNA"/>
</dbReference>
<feature type="domain" description="SRP54-type proteins GTP-binding" evidence="15">
    <location>
        <begin position="217"/>
        <end position="412"/>
    </location>
</feature>
<evidence type="ECO:0000313" key="17">
    <source>
        <dbReference type="Proteomes" id="UP000000448"/>
    </source>
</evidence>
<keyword evidence="8" id="KW-0653">Protein transport</keyword>
<comment type="similarity">
    <text evidence="2">Belongs to the GTP-binding SRP family.</text>
</comment>
<proteinExistence type="inferred from homology"/>
<dbReference type="NCBIfam" id="TIGR03499">
    <property type="entry name" value="FlhF"/>
    <property type="match status" value="1"/>
</dbReference>
<keyword evidence="4" id="KW-0813">Transport</keyword>
<protein>
    <recommendedName>
        <fullName evidence="3 13">Flagellar biosynthesis protein FlhF</fullName>
    </recommendedName>
</protein>
<keyword evidence="9" id="KW-0342">GTP-binding</keyword>
<dbReference type="SUPFAM" id="SSF52540">
    <property type="entry name" value="P-loop containing nucleoside triphosphate hydrolases"/>
    <property type="match status" value="1"/>
</dbReference>
<dbReference type="Gene3D" id="1.20.120.1380">
    <property type="entry name" value="Flagellar FlhF biosynthesis protein, N domain"/>
    <property type="match status" value="1"/>
</dbReference>
<sequence>MKLKTFTAPTYTEALNKVKEELGDDVVIVSSKEIKKKTLTSQGLYEIVVAIEEENIKPRKSVTSDEDHVKEVMLKLSSAAKEISSLSNDEPSFNYNSVQKQTNVNNNPLEPQKSEDIIALKNQISQIADTLKFLQATVWDMVNKNELELPPEFSEIYALSRASGMSEKHLDEIMKLTIKYMPLKMRKNRETIKRYFHTLLKKMVPVRVEREVRPPHKKIMMFVGPTGVGKTTTIAKLAARYAYKLSQRHKVGIITLDTYRIGAVEQLMTYAKMMRLPIETVVDPSDFEDALNSLRHNDYILIDTVGSSQHDKEKIEKLKSFLKVDTFAEININLVLSAVTKYEDLVDIYKNFSILPIDTFVFTKLDETKTYGNIFSLLLDTKKPVSYFSIGQEVPDDLMEAGADYLLKGILNKEFN</sequence>
<evidence type="ECO:0000256" key="4">
    <source>
        <dbReference type="ARBA" id="ARBA00022448"/>
    </source>
</evidence>
<dbReference type="AlphaFoldDB" id="B9L5V5"/>
<dbReference type="eggNOG" id="COG1419">
    <property type="taxonomic scope" value="Bacteria"/>
</dbReference>
<keyword evidence="7" id="KW-1005">Bacterial flagellum biogenesis</keyword>
<dbReference type="InterPro" id="IPR027417">
    <property type="entry name" value="P-loop_NTPase"/>
</dbReference>
<evidence type="ECO:0000259" key="15">
    <source>
        <dbReference type="SMART" id="SM00962"/>
    </source>
</evidence>
<evidence type="ECO:0000259" key="14">
    <source>
        <dbReference type="SMART" id="SM00382"/>
    </source>
</evidence>
<keyword evidence="11" id="KW-1006">Bacterial flagellum protein export</keyword>
<evidence type="ECO:0000256" key="10">
    <source>
        <dbReference type="ARBA" id="ARBA00023136"/>
    </source>
</evidence>
<keyword evidence="16" id="KW-0969">Cilium</keyword>
<keyword evidence="10" id="KW-0472">Membrane</keyword>
<dbReference type="InterPro" id="IPR003593">
    <property type="entry name" value="AAA+_ATPase"/>
</dbReference>
<evidence type="ECO:0000313" key="16">
    <source>
        <dbReference type="EMBL" id="ACM92471.1"/>
    </source>
</evidence>
<accession>B9L5V5</accession>
<dbReference type="GO" id="GO:0005886">
    <property type="term" value="C:plasma membrane"/>
    <property type="evidence" value="ECO:0007669"/>
    <property type="project" value="UniProtKB-SubCell"/>
</dbReference>
<feature type="domain" description="AAA+ ATPase" evidence="14">
    <location>
        <begin position="216"/>
        <end position="385"/>
    </location>
</feature>
<dbReference type="SMART" id="SM00962">
    <property type="entry name" value="SRP54"/>
    <property type="match status" value="1"/>
</dbReference>
<evidence type="ECO:0000256" key="6">
    <source>
        <dbReference type="ARBA" id="ARBA00022741"/>
    </source>
</evidence>
<dbReference type="KEGG" id="nam:NAMH_1350"/>
<dbReference type="CDD" id="cd17873">
    <property type="entry name" value="FlhF"/>
    <property type="match status" value="1"/>
</dbReference>
<evidence type="ECO:0000256" key="9">
    <source>
        <dbReference type="ARBA" id="ARBA00023134"/>
    </source>
</evidence>
<dbReference type="OrthoDB" id="9778554at2"/>
<evidence type="ECO:0000256" key="7">
    <source>
        <dbReference type="ARBA" id="ARBA00022795"/>
    </source>
</evidence>
<organism evidence="16 17">
    <name type="scientific">Nautilia profundicola (strain ATCC BAA-1463 / DSM 18972 / AmH)</name>
    <dbReference type="NCBI Taxonomy" id="598659"/>
    <lineage>
        <taxon>Bacteria</taxon>
        <taxon>Pseudomonadati</taxon>
        <taxon>Campylobacterota</taxon>
        <taxon>Epsilonproteobacteria</taxon>
        <taxon>Nautiliales</taxon>
        <taxon>Nautiliaceae</taxon>
        <taxon>Nautilia</taxon>
    </lineage>
</organism>
<keyword evidence="16" id="KW-0282">Flagellum</keyword>
<gene>
    <name evidence="16" type="ordered locus">NAMH_1350</name>
</gene>
<evidence type="ECO:0000256" key="12">
    <source>
        <dbReference type="ARBA" id="ARBA00025337"/>
    </source>
</evidence>
<evidence type="ECO:0000256" key="13">
    <source>
        <dbReference type="NCBIfam" id="TIGR03499"/>
    </source>
</evidence>
<dbReference type="GO" id="GO:0003924">
    <property type="term" value="F:GTPase activity"/>
    <property type="evidence" value="ECO:0007669"/>
    <property type="project" value="UniProtKB-UniRule"/>
</dbReference>